<evidence type="ECO:0000256" key="14">
    <source>
        <dbReference type="ARBA" id="ARBA00023034"/>
    </source>
</evidence>
<name>A0A7J5XT87_DISMA</name>
<keyword evidence="15 20" id="KW-0472">Membrane</keyword>
<protein>
    <recommendedName>
        <fullName evidence="20">Polypeptide N-acetylgalactosaminyltransferase</fullName>
        <ecNumber evidence="20">2.4.1.-</ecNumber>
    </recommendedName>
    <alternativeName>
        <fullName evidence="20">Protein-UDP acetylgalactosaminyltransferase</fullName>
    </alternativeName>
</protein>
<dbReference type="FunFam" id="2.80.10.50:FF:000048">
    <property type="entry name" value="Polypeptide N-acetylgalactosaminyltransferase"/>
    <property type="match status" value="1"/>
</dbReference>
<evidence type="ECO:0000256" key="13">
    <source>
        <dbReference type="ARBA" id="ARBA00022989"/>
    </source>
</evidence>
<feature type="transmembrane region" description="Helical" evidence="20">
    <location>
        <begin position="223"/>
        <end position="246"/>
    </location>
</feature>
<gene>
    <name evidence="23" type="ORF">F7725_018514</name>
</gene>
<dbReference type="InterPro" id="IPR001173">
    <property type="entry name" value="Glyco_trans_2-like"/>
</dbReference>
<dbReference type="PANTHER" id="PTHR11675">
    <property type="entry name" value="N-ACETYLGALACTOSAMINYLTRANSFERASE"/>
    <property type="match status" value="1"/>
</dbReference>
<dbReference type="AlphaFoldDB" id="A0A7J5XT87"/>
<evidence type="ECO:0000256" key="15">
    <source>
        <dbReference type="ARBA" id="ARBA00023136"/>
    </source>
</evidence>
<dbReference type="InterPro" id="IPR027791">
    <property type="entry name" value="Galactosyl_T_C"/>
</dbReference>
<comment type="subcellular location">
    <subcellularLocation>
        <location evidence="20">Golgi apparatus membrane</location>
        <topology evidence="20">Single-pass type II membrane protein</topology>
    </subcellularLocation>
    <subcellularLocation>
        <location evidence="2">Golgi apparatus</location>
        <location evidence="2">Golgi stack membrane</location>
        <topology evidence="2">Single-pass type II membrane protein</topology>
    </subcellularLocation>
    <subcellularLocation>
        <location evidence="3">Secreted</location>
    </subcellularLocation>
</comment>
<dbReference type="GO" id="GO:0004653">
    <property type="term" value="F:polypeptide N-acetylgalactosaminyltransferase activity"/>
    <property type="evidence" value="ECO:0007669"/>
    <property type="project" value="TreeGrafter"/>
</dbReference>
<dbReference type="OrthoDB" id="330637at2759"/>
<dbReference type="Pfam" id="PF02709">
    <property type="entry name" value="Glyco_transf_7C"/>
    <property type="match status" value="1"/>
</dbReference>
<dbReference type="Gene3D" id="3.90.550.10">
    <property type="entry name" value="Spore Coat Polysaccharide Biosynthesis Protein SpsA, Chain A"/>
    <property type="match status" value="2"/>
</dbReference>
<feature type="domain" description="Ricin B lectin" evidence="22">
    <location>
        <begin position="626"/>
        <end position="736"/>
    </location>
</feature>
<keyword evidence="14 20" id="KW-0333">Golgi apparatus</keyword>
<dbReference type="EC" id="2.4.1.-" evidence="20"/>
<evidence type="ECO:0000259" key="22">
    <source>
        <dbReference type="SMART" id="SM00458"/>
    </source>
</evidence>
<evidence type="ECO:0000256" key="6">
    <source>
        <dbReference type="ARBA" id="ARBA00022525"/>
    </source>
</evidence>
<dbReference type="GO" id="GO:0046872">
    <property type="term" value="F:metal ion binding"/>
    <property type="evidence" value="ECO:0007669"/>
    <property type="project" value="UniProtKB-KW"/>
</dbReference>
<dbReference type="PROSITE" id="PS50231">
    <property type="entry name" value="RICIN_B_LECTIN"/>
    <property type="match status" value="1"/>
</dbReference>
<dbReference type="Pfam" id="PF00652">
    <property type="entry name" value="Ricin_B_lectin"/>
    <property type="match status" value="1"/>
</dbReference>
<keyword evidence="7 20" id="KW-0328">Glycosyltransferase</keyword>
<dbReference type="EMBL" id="JAAKFY010000021">
    <property type="protein sequence ID" value="KAF3839797.1"/>
    <property type="molecule type" value="Genomic_DNA"/>
</dbReference>
<dbReference type="InterPro" id="IPR000772">
    <property type="entry name" value="Ricin_B_lectin"/>
</dbReference>
<comment type="pathway">
    <text evidence="4 20">Protein modification; protein glycosylation.</text>
</comment>
<proteinExistence type="inferred from homology"/>
<dbReference type="GO" id="GO:0000139">
    <property type="term" value="C:Golgi membrane"/>
    <property type="evidence" value="ECO:0007669"/>
    <property type="project" value="UniProtKB-SubCell"/>
</dbReference>
<evidence type="ECO:0000256" key="7">
    <source>
        <dbReference type="ARBA" id="ARBA00022676"/>
    </source>
</evidence>
<evidence type="ECO:0000256" key="16">
    <source>
        <dbReference type="ARBA" id="ARBA00023157"/>
    </source>
</evidence>
<reference evidence="23 24" key="1">
    <citation type="submission" date="2020-03" db="EMBL/GenBank/DDBJ databases">
        <title>Dissostichus mawsoni Genome sequencing and assembly.</title>
        <authorList>
            <person name="Park H."/>
        </authorList>
    </citation>
    <scope>NUCLEOTIDE SEQUENCE [LARGE SCALE GENOMIC DNA]</scope>
    <source>
        <strain evidence="23">DM0001</strain>
        <tissue evidence="23">Muscle</tissue>
    </source>
</reference>
<dbReference type="GO" id="GO:0005576">
    <property type="term" value="C:extracellular region"/>
    <property type="evidence" value="ECO:0007669"/>
    <property type="project" value="UniProtKB-SubCell"/>
</dbReference>
<evidence type="ECO:0000256" key="2">
    <source>
        <dbReference type="ARBA" id="ARBA00004447"/>
    </source>
</evidence>
<evidence type="ECO:0000256" key="10">
    <source>
        <dbReference type="ARBA" id="ARBA00022723"/>
    </source>
</evidence>
<evidence type="ECO:0000256" key="5">
    <source>
        <dbReference type="ARBA" id="ARBA00005680"/>
    </source>
</evidence>
<dbReference type="SMART" id="SM00458">
    <property type="entry name" value="RICIN"/>
    <property type="match status" value="1"/>
</dbReference>
<evidence type="ECO:0000256" key="18">
    <source>
        <dbReference type="ARBA" id="ARBA00023211"/>
    </source>
</evidence>
<keyword evidence="6" id="KW-0964">Secreted</keyword>
<organism evidence="23 24">
    <name type="scientific">Dissostichus mawsoni</name>
    <name type="common">Antarctic cod</name>
    <dbReference type="NCBI Taxonomy" id="36200"/>
    <lineage>
        <taxon>Eukaryota</taxon>
        <taxon>Metazoa</taxon>
        <taxon>Chordata</taxon>
        <taxon>Craniata</taxon>
        <taxon>Vertebrata</taxon>
        <taxon>Euteleostomi</taxon>
        <taxon>Actinopterygii</taxon>
        <taxon>Neopterygii</taxon>
        <taxon>Teleostei</taxon>
        <taxon>Neoteleostei</taxon>
        <taxon>Acanthomorphata</taxon>
        <taxon>Eupercaria</taxon>
        <taxon>Perciformes</taxon>
        <taxon>Notothenioidei</taxon>
        <taxon>Nototheniidae</taxon>
        <taxon>Dissostichus</taxon>
    </lineage>
</organism>
<evidence type="ECO:0000256" key="21">
    <source>
        <dbReference type="SAM" id="MobiDB-lite"/>
    </source>
</evidence>
<feature type="compositionally biased region" description="Low complexity" evidence="21">
    <location>
        <begin position="14"/>
        <end position="25"/>
    </location>
</feature>
<dbReference type="CDD" id="cd02510">
    <property type="entry name" value="pp-GalNAc-T"/>
    <property type="match status" value="1"/>
</dbReference>
<dbReference type="SUPFAM" id="SSF50370">
    <property type="entry name" value="Ricin B-like lectins"/>
    <property type="match status" value="1"/>
</dbReference>
<evidence type="ECO:0000313" key="24">
    <source>
        <dbReference type="Proteomes" id="UP000518266"/>
    </source>
</evidence>
<keyword evidence="12" id="KW-0735">Signal-anchor</keyword>
<keyword evidence="13 20" id="KW-1133">Transmembrane helix</keyword>
<evidence type="ECO:0000256" key="3">
    <source>
        <dbReference type="ARBA" id="ARBA00004613"/>
    </source>
</evidence>
<evidence type="ECO:0000256" key="19">
    <source>
        <dbReference type="ARBA" id="ARBA00045388"/>
    </source>
</evidence>
<keyword evidence="17" id="KW-0325">Glycoprotein</keyword>
<evidence type="ECO:0000313" key="23">
    <source>
        <dbReference type="EMBL" id="KAF3839797.1"/>
    </source>
</evidence>
<dbReference type="GO" id="GO:0006493">
    <property type="term" value="P:protein O-linked glycosylation"/>
    <property type="evidence" value="ECO:0007669"/>
    <property type="project" value="TreeGrafter"/>
</dbReference>
<feature type="region of interest" description="Disordered" evidence="21">
    <location>
        <begin position="1"/>
        <end position="42"/>
    </location>
</feature>
<dbReference type="InterPro" id="IPR029044">
    <property type="entry name" value="Nucleotide-diphossugar_trans"/>
</dbReference>
<evidence type="ECO:0000256" key="1">
    <source>
        <dbReference type="ARBA" id="ARBA00001936"/>
    </source>
</evidence>
<sequence>MSRSDTASVCSAHQQRSSSLSQASRQRQRVRPERDTAAHSTAVSCATEVEGGALSPKITCPRLVHCTLTPYKQRCWKLKLGKAVKEKRAARLSYGAYNLPEAGMWVSVAAALLERQQQDTASLHGVCSAVKVMNVDELGDSAVLSPPVTRAILAHLEALEGQFGHYFSEADSWRRDKTWILFPFTDNAADGTRLTGHERNHRGQINFPSACAGNLRDQMRRFAYCKVILATSLVWVMLDMFILLYFSECNKCDDKKERGLPGRQGECKNKLYPDNLPRTSVVIVFHNEAWSTLLRTVHSVIDRSPHTLLEEIVLVDDASERDFLKRPLEQYVRRLEVPVRVVRMEQRSGLIRARLKGASLSTGQVITFLDAHCECTTGWLEPLLARIKQDKSTVVCPIIDVISDDTFEYMAGSDMTYGGFNWKLNFRWYPVPQREMDRRKGDRTLPVSGRIRGGPRLFEESFQLSLNPRQPQGDVVQLTLTLPCVDPPMAGGLFSIDRDYFQEIGTYDAGMDIWGGENLEISFRIWQCGGTLEIVTCSHVGHVFRKATPYTFPGGTGQIINKNNRRLAEVWMDEFKNFFYIISPGVTKVDYGDITSRTGLRQKLQCKPFSWYLENVYPDSQIPRHYYSLGEIRNVETNQCLDNMARKENEKVFSYTANKEIRTDDLCLDVSKLNGPVMMLKCHHLKGNQLWDYDPVKLSLIHVNSNQCLDKANEEDSQVPCVKDCTHTRSQQWLLRNVTLPERDSLAGRGYETSGEEVSLTASWTQQSTLQLITFTDCLLRKSVCTYIQEQSTIHQSDTSLCVKEMRDSAVQEIWIKAEQGRGPEGNCQEKTEY</sequence>
<evidence type="ECO:0000256" key="8">
    <source>
        <dbReference type="ARBA" id="ARBA00022679"/>
    </source>
</evidence>
<comment type="function">
    <text evidence="19">Catalyzes the initial reaction in O-linked oligosaccharide biosynthesis, the transfer of an N-acetyl-D-galactosamine residue to a serine or threonine residue on the protein receptor. Has a broad spectrum of substrates such as apomucin-, MUC5AC-, MUC1- and MUC2-derived peptides.</text>
</comment>
<keyword evidence="18 20" id="KW-0464">Manganese</keyword>
<keyword evidence="11 20" id="KW-0430">Lectin</keyword>
<dbReference type="GO" id="GO:0032580">
    <property type="term" value="C:Golgi cisterna membrane"/>
    <property type="evidence" value="ECO:0007669"/>
    <property type="project" value="UniProtKB-SubCell"/>
</dbReference>
<keyword evidence="10" id="KW-0479">Metal-binding</keyword>
<comment type="cofactor">
    <cofactor evidence="1 20">
        <name>Mn(2+)</name>
        <dbReference type="ChEBI" id="CHEBI:29035"/>
    </cofactor>
</comment>
<evidence type="ECO:0000256" key="20">
    <source>
        <dbReference type="RuleBase" id="RU361242"/>
    </source>
</evidence>
<evidence type="ECO:0000256" key="9">
    <source>
        <dbReference type="ARBA" id="ARBA00022692"/>
    </source>
</evidence>
<dbReference type="GO" id="GO:0030246">
    <property type="term" value="F:carbohydrate binding"/>
    <property type="evidence" value="ECO:0007669"/>
    <property type="project" value="UniProtKB-KW"/>
</dbReference>
<dbReference type="SUPFAM" id="SSF53448">
    <property type="entry name" value="Nucleotide-diphospho-sugar transferases"/>
    <property type="match status" value="1"/>
</dbReference>
<dbReference type="Gene3D" id="2.80.10.50">
    <property type="match status" value="1"/>
</dbReference>
<dbReference type="InterPro" id="IPR045885">
    <property type="entry name" value="GalNAc-T"/>
</dbReference>
<keyword evidence="8 20" id="KW-0808">Transferase</keyword>
<evidence type="ECO:0000256" key="17">
    <source>
        <dbReference type="ARBA" id="ARBA00023180"/>
    </source>
</evidence>
<keyword evidence="24" id="KW-1185">Reference proteome</keyword>
<accession>A0A7J5XT87</accession>
<dbReference type="PANTHER" id="PTHR11675:SF123">
    <property type="entry name" value="POLYPEPTIDE N-ACETYLGALACTOSAMINYLTRANSFERASE 1"/>
    <property type="match status" value="1"/>
</dbReference>
<evidence type="ECO:0000256" key="12">
    <source>
        <dbReference type="ARBA" id="ARBA00022968"/>
    </source>
</evidence>
<feature type="compositionally biased region" description="Polar residues" evidence="21">
    <location>
        <begin position="1"/>
        <end position="13"/>
    </location>
</feature>
<comment type="similarity">
    <text evidence="5 20">Belongs to the glycosyltransferase 2 family. GalNAc-T subfamily.</text>
</comment>
<evidence type="ECO:0000256" key="11">
    <source>
        <dbReference type="ARBA" id="ARBA00022734"/>
    </source>
</evidence>
<comment type="caution">
    <text evidence="23">The sequence shown here is derived from an EMBL/GenBank/DDBJ whole genome shotgun (WGS) entry which is preliminary data.</text>
</comment>
<evidence type="ECO:0000256" key="4">
    <source>
        <dbReference type="ARBA" id="ARBA00004922"/>
    </source>
</evidence>
<keyword evidence="9 20" id="KW-0812">Transmembrane</keyword>
<dbReference type="Pfam" id="PF00535">
    <property type="entry name" value="Glycos_transf_2"/>
    <property type="match status" value="1"/>
</dbReference>
<dbReference type="Proteomes" id="UP000518266">
    <property type="component" value="Unassembled WGS sequence"/>
</dbReference>
<dbReference type="UniPathway" id="UPA00378"/>
<keyword evidence="16 20" id="KW-1015">Disulfide bond</keyword>
<dbReference type="InterPro" id="IPR035992">
    <property type="entry name" value="Ricin_B-like_lectins"/>
</dbReference>